<evidence type="ECO:0000256" key="1">
    <source>
        <dbReference type="SAM" id="SignalP"/>
    </source>
</evidence>
<organism evidence="2">
    <name type="scientific">Tomicus yunnanensis</name>
    <dbReference type="NCBI Taxonomy" id="768153"/>
    <lineage>
        <taxon>Eukaryota</taxon>
        <taxon>Metazoa</taxon>
        <taxon>Ecdysozoa</taxon>
        <taxon>Arthropoda</taxon>
        <taxon>Hexapoda</taxon>
        <taxon>Insecta</taxon>
        <taxon>Pterygota</taxon>
        <taxon>Neoptera</taxon>
        <taxon>Endopterygota</taxon>
        <taxon>Coleoptera</taxon>
        <taxon>Polyphaga</taxon>
        <taxon>Cucujiformia</taxon>
        <taxon>Curculionidae</taxon>
        <taxon>Scolytinae</taxon>
        <taxon>Tomicus</taxon>
    </lineage>
</organism>
<keyword evidence="1" id="KW-0732">Signal</keyword>
<dbReference type="EMBL" id="KR701850">
    <property type="protein sequence ID" value="AMP19485.1"/>
    <property type="molecule type" value="mRNA"/>
</dbReference>
<sequence>MLSAKTQFVFVAVILVSMVNIIRADQRKKIVEFQRDCMEAHGLLEDELHEIMDGKPIQNSAFYFHFFCAAKKAKLISDNGVVNTDHFEEDMKGVIDEENMEHVAALVRRCLIQRDDVFATIKMAIDCFYSTEHKL</sequence>
<dbReference type="InterPro" id="IPR006170">
    <property type="entry name" value="PBP/GOBP"/>
</dbReference>
<reference evidence="2" key="1">
    <citation type="submission" date="2015-05" db="EMBL/GenBank/DDBJ databases">
        <title>Identification and expression pattern analysis of odorant binding proteins and chemosensory proteins in the pine shoot beetle, Tomicus yunnanensis.</title>
        <authorList>
            <person name="Zhu J.Y."/>
        </authorList>
    </citation>
    <scope>NUCLEOTIDE SEQUENCE</scope>
</reference>
<feature type="chain" id="PRO_5020871410" evidence="1">
    <location>
        <begin position="25"/>
        <end position="135"/>
    </location>
</feature>
<accession>A0A4P2HQ85</accession>
<dbReference type="SUPFAM" id="SSF47565">
    <property type="entry name" value="Insect pheromone/odorant-binding proteins"/>
    <property type="match status" value="1"/>
</dbReference>
<dbReference type="Pfam" id="PF01395">
    <property type="entry name" value="PBP_GOBP"/>
    <property type="match status" value="1"/>
</dbReference>
<dbReference type="CDD" id="cd23992">
    <property type="entry name" value="PBP_GOBP"/>
    <property type="match status" value="1"/>
</dbReference>
<evidence type="ECO:0000313" key="2">
    <source>
        <dbReference type="EMBL" id="AMP19485.1"/>
    </source>
</evidence>
<dbReference type="InterPro" id="IPR036728">
    <property type="entry name" value="PBP_GOBP_sf"/>
</dbReference>
<dbReference type="Gene3D" id="1.10.238.20">
    <property type="entry name" value="Pheromone/general odorant binding protein domain"/>
    <property type="match status" value="1"/>
</dbReference>
<protein>
    <submittedName>
        <fullName evidence="2">Odorant binding protein 3</fullName>
    </submittedName>
</protein>
<dbReference type="GO" id="GO:0005549">
    <property type="term" value="F:odorant binding"/>
    <property type="evidence" value="ECO:0007669"/>
    <property type="project" value="InterPro"/>
</dbReference>
<feature type="signal peptide" evidence="1">
    <location>
        <begin position="1"/>
        <end position="24"/>
    </location>
</feature>
<dbReference type="AlphaFoldDB" id="A0A4P2HQ85"/>
<proteinExistence type="evidence at transcript level"/>
<name>A0A4P2HQ85_9CUCU</name>